<dbReference type="PANTHER" id="PTHR43252">
    <property type="entry name" value="TRANSCRIPTIONAL REGULATOR YQJI"/>
    <property type="match status" value="1"/>
</dbReference>
<reference evidence="4" key="1">
    <citation type="journal article" date="2019" name="Int. J. Syst. Evol. Microbiol.">
        <title>The Global Catalogue of Microorganisms (GCM) 10K type strain sequencing project: providing services to taxonomists for standard genome sequencing and annotation.</title>
        <authorList>
            <consortium name="The Broad Institute Genomics Platform"/>
            <consortium name="The Broad Institute Genome Sequencing Center for Infectious Disease"/>
            <person name="Wu L."/>
            <person name="Ma J."/>
        </authorList>
    </citation>
    <scope>NUCLEOTIDE SEQUENCE [LARGE SCALE GENOMIC DNA]</scope>
    <source>
        <strain evidence="4">JCM 15313</strain>
    </source>
</reference>
<proteinExistence type="predicted"/>
<dbReference type="EMBL" id="BAAAPC010000019">
    <property type="protein sequence ID" value="GAA2008982.1"/>
    <property type="molecule type" value="Genomic_DNA"/>
</dbReference>
<evidence type="ECO:0000259" key="2">
    <source>
        <dbReference type="Pfam" id="PF10400"/>
    </source>
</evidence>
<dbReference type="InterPro" id="IPR018309">
    <property type="entry name" value="Tscrpt_reg_PadR_C"/>
</dbReference>
<sequence length="178" mass="20267">MYLRDMSLRYALLGMLAYEPSSGYELKKMFDGELGEYAWHAPHTRIYPELARLAGEGLIEVAEEGARGRRTYAATDAGRAELHRWLFTPLEEGRARNVHVLRLFLLSALEPEDTRRLLRSYADDSEHEADKLAAVAAHLDAETPAGERPPFGRMAAEFGLRIHSARRDWARWALERMG</sequence>
<dbReference type="Gene3D" id="1.10.10.10">
    <property type="entry name" value="Winged helix-like DNA-binding domain superfamily/Winged helix DNA-binding domain"/>
    <property type="match status" value="1"/>
</dbReference>
<protein>
    <submittedName>
        <fullName evidence="3">PadR family transcriptional regulator</fullName>
    </submittedName>
</protein>
<organism evidence="3 4">
    <name type="scientific">Nocardiopsis rhodophaea</name>
    <dbReference type="NCBI Taxonomy" id="280238"/>
    <lineage>
        <taxon>Bacteria</taxon>
        <taxon>Bacillati</taxon>
        <taxon>Actinomycetota</taxon>
        <taxon>Actinomycetes</taxon>
        <taxon>Streptosporangiales</taxon>
        <taxon>Nocardiopsidaceae</taxon>
        <taxon>Nocardiopsis</taxon>
    </lineage>
</organism>
<dbReference type="InterPro" id="IPR005149">
    <property type="entry name" value="Tscrpt_reg_PadR_N"/>
</dbReference>
<feature type="domain" description="Transcription regulator PadR C-terminal" evidence="2">
    <location>
        <begin position="96"/>
        <end position="177"/>
    </location>
</feature>
<dbReference type="Proteomes" id="UP001501585">
    <property type="component" value="Unassembled WGS sequence"/>
</dbReference>
<keyword evidence="4" id="KW-1185">Reference proteome</keyword>
<dbReference type="PANTHER" id="PTHR43252:SF6">
    <property type="entry name" value="NEGATIVE TRANSCRIPTION REGULATOR PADR"/>
    <property type="match status" value="1"/>
</dbReference>
<dbReference type="Pfam" id="PF10400">
    <property type="entry name" value="Vir_act_alpha_C"/>
    <property type="match status" value="1"/>
</dbReference>
<dbReference type="Pfam" id="PF03551">
    <property type="entry name" value="PadR"/>
    <property type="match status" value="1"/>
</dbReference>
<dbReference type="SUPFAM" id="SSF46785">
    <property type="entry name" value="Winged helix' DNA-binding domain"/>
    <property type="match status" value="1"/>
</dbReference>
<accession>A0ABP5EV73</accession>
<evidence type="ECO:0000313" key="4">
    <source>
        <dbReference type="Proteomes" id="UP001501585"/>
    </source>
</evidence>
<evidence type="ECO:0000259" key="1">
    <source>
        <dbReference type="Pfam" id="PF03551"/>
    </source>
</evidence>
<gene>
    <name evidence="3" type="ORF">GCM10009799_40970</name>
</gene>
<evidence type="ECO:0000313" key="3">
    <source>
        <dbReference type="EMBL" id="GAA2008982.1"/>
    </source>
</evidence>
<dbReference type="InterPro" id="IPR036390">
    <property type="entry name" value="WH_DNA-bd_sf"/>
</dbReference>
<dbReference type="InterPro" id="IPR036388">
    <property type="entry name" value="WH-like_DNA-bd_sf"/>
</dbReference>
<name>A0ABP5EV73_9ACTN</name>
<comment type="caution">
    <text evidence="3">The sequence shown here is derived from an EMBL/GenBank/DDBJ whole genome shotgun (WGS) entry which is preliminary data.</text>
</comment>
<feature type="domain" description="Transcription regulator PadR N-terminal" evidence="1">
    <location>
        <begin position="12"/>
        <end position="83"/>
    </location>
</feature>